<sequence length="1203" mass="131752">MQVVVAGDGESGNPFTPKGYLIRYWKKQISNDLPKPWFLLNKASPLNAAQYATYTKLVADQNALTTHLHTFCSSANLMCAPDLSPSLEKHSGEIHFATYSDKNFTNYGTNEPGIGVNTFKNYSDGENIPVNSFRRYGRGSPRDNKFDNYAPDGNVIDQSFNSYSTSTAGGSGQFTNYAANTNVPNLHFTSYSDQGTGGEQKFTTYSQQGNAGDQYFKSYGKNGNGANGEFVSYGNDTNVLGSTFTNYGQTANGGDQKFTSYGFNGNVPENHFTNYGVGGNGPSETFTSYRDQSNVGDDTFTTYVKDANGGEANFTNYGQSFNEGTDVFTTYGKGGNDPHINFKTYGVNNTFKDYVKDTATFSNYHNKTSQVLASLTEVNGGKKVNNRWVEPGKFFREKMLKSGTIMPMPDIKDKMPKRSFLPRVIAAKLPFSTSKIAELKKIFHAGDDSQVEKMIGDALSECERAPSAGETKQCVNSAEDMIDFATSVLGRNVVVRTTENTKGSNGNIMIGSVKGINGGKVTKSVSCHQTLYPYLLYYCHSVPKVRVYEADILDPNSKAKINHGVAICHVDTSSWGPTHGAFVALGSGPGKIEVIVAGKRENSGDSVNPFTPKAYSIRYWNKRISNKLPKPWFLLNKASPLNAAQFAKYSKLATGDQKSLSNEIQSFCSSANLLCFPDISTSLDKHGQDTQFSSYMSKNFTNYGNKLPGGFDSFKIYAENDNLPVNSFRQYSRGGAGHDDRFSTYAPNGNVIDQSFNTYGTGLAAFGVGQFKIYGPNVNVPNLRFTTYSTEGVGRKQSFMSYSKDTNSGSQSFTSYARNANGAANDFTSYANNSNVIGSTFTNYGESENGGGNMFNSYGSNANVPKNTFKSYGLSGNAPFETFINYRDKSNVGEDNFVSYVDDPNSGRAHFQNYGQSFGEGSDGFSKYGSKITDAQTIGFETYGVNSTFNEYGKSIPTFTDYKNKTINQISSFLMGKNNKWMVEPGKFFREKMLKIGTIMPMPDIQDKMPKRSFLPRVIASKLPFSTSKIGNLKKIFHAGNDSQMGKMIDDALIECERSPSAGETKRCVSSIEDMIDFSTSVLGQNIIVRTTENIKGSKGDILIGSVKGINGGKVTKSVSCHQSLFPYLVYYCHSVPKVRVYEADILDPSSKAKINHGVAICHVDTSTWGVNHGAFMALGSGPGKIEVCHWIFENDMTWTIAD</sequence>
<protein>
    <recommendedName>
        <fullName evidence="7">BURP domain-containing protein</fullName>
    </recommendedName>
</protein>
<evidence type="ECO:0000259" key="7">
    <source>
        <dbReference type="PROSITE" id="PS51277"/>
    </source>
</evidence>
<proteinExistence type="predicted"/>
<evidence type="ECO:0000256" key="4">
    <source>
        <dbReference type="ARBA" id="ARBA00022523"/>
    </source>
</evidence>
<keyword evidence="4" id="KW-0052">Apoplast</keyword>
<dbReference type="Proteomes" id="UP001234989">
    <property type="component" value="Chromosome 5"/>
</dbReference>
<dbReference type="PANTHER" id="PTHR31458:SF2">
    <property type="entry name" value="POLYGALACTURONASE 1 BETA-LIKE PROTEIN 2"/>
    <property type="match status" value="1"/>
</dbReference>
<keyword evidence="6" id="KW-0325">Glycoprotein</keyword>
<keyword evidence="5" id="KW-0732">Signal</keyword>
<dbReference type="PANTHER" id="PTHR31458">
    <property type="entry name" value="POLYGALACTURONASE 1 BETA-LIKE PROTEIN 2"/>
    <property type="match status" value="1"/>
</dbReference>
<keyword evidence="3" id="KW-0964">Secreted</keyword>
<evidence type="ECO:0000256" key="5">
    <source>
        <dbReference type="ARBA" id="ARBA00022729"/>
    </source>
</evidence>
<dbReference type="Pfam" id="PF03181">
    <property type="entry name" value="BURP"/>
    <property type="match status" value="2"/>
</dbReference>
<dbReference type="SMART" id="SM01045">
    <property type="entry name" value="BURP"/>
    <property type="match status" value="2"/>
</dbReference>
<dbReference type="AlphaFoldDB" id="A0AAF0TQG8"/>
<accession>A0AAF0TQG8</accession>
<dbReference type="EMBL" id="CP133616">
    <property type="protein sequence ID" value="WMV28716.1"/>
    <property type="molecule type" value="Genomic_DNA"/>
</dbReference>
<feature type="domain" description="BURP" evidence="7">
    <location>
        <begin position="988"/>
        <end position="1202"/>
    </location>
</feature>
<comment type="subcellular location">
    <subcellularLocation>
        <location evidence="1">Secreted</location>
        <location evidence="1">Cell wall</location>
    </subcellularLocation>
    <subcellularLocation>
        <location evidence="2">Secreted</location>
        <location evidence="2">Extracellular space</location>
        <location evidence="2">Apoplast</location>
    </subcellularLocation>
</comment>
<evidence type="ECO:0000313" key="8">
    <source>
        <dbReference type="EMBL" id="WMV28716.1"/>
    </source>
</evidence>
<dbReference type="PROSITE" id="PS51277">
    <property type="entry name" value="BURP"/>
    <property type="match status" value="2"/>
</dbReference>
<evidence type="ECO:0000256" key="2">
    <source>
        <dbReference type="ARBA" id="ARBA00004271"/>
    </source>
</evidence>
<gene>
    <name evidence="8" type="ORF">MTR67_022101</name>
</gene>
<feature type="domain" description="BURP" evidence="7">
    <location>
        <begin position="394"/>
        <end position="621"/>
    </location>
</feature>
<dbReference type="InterPro" id="IPR051897">
    <property type="entry name" value="PG-associated_BURP"/>
</dbReference>
<keyword evidence="9" id="KW-1185">Reference proteome</keyword>
<evidence type="ECO:0000256" key="3">
    <source>
        <dbReference type="ARBA" id="ARBA00022512"/>
    </source>
</evidence>
<evidence type="ECO:0000256" key="1">
    <source>
        <dbReference type="ARBA" id="ARBA00004191"/>
    </source>
</evidence>
<dbReference type="GO" id="GO:0048046">
    <property type="term" value="C:apoplast"/>
    <property type="evidence" value="ECO:0007669"/>
    <property type="project" value="UniProtKB-SubCell"/>
</dbReference>
<name>A0AAF0TQG8_SOLVR</name>
<evidence type="ECO:0000313" key="9">
    <source>
        <dbReference type="Proteomes" id="UP001234989"/>
    </source>
</evidence>
<reference evidence="8" key="1">
    <citation type="submission" date="2023-08" db="EMBL/GenBank/DDBJ databases">
        <title>A de novo genome assembly of Solanum verrucosum Schlechtendal, a Mexican diploid species geographically isolated from the other diploid A-genome species in potato relatives.</title>
        <authorList>
            <person name="Hosaka K."/>
        </authorList>
    </citation>
    <scope>NUCLEOTIDE SEQUENCE</scope>
    <source>
        <tissue evidence="8">Young leaves</tissue>
    </source>
</reference>
<keyword evidence="3" id="KW-0134">Cell wall</keyword>
<evidence type="ECO:0000256" key="6">
    <source>
        <dbReference type="ARBA" id="ARBA00023180"/>
    </source>
</evidence>
<organism evidence="8 9">
    <name type="scientific">Solanum verrucosum</name>
    <dbReference type="NCBI Taxonomy" id="315347"/>
    <lineage>
        <taxon>Eukaryota</taxon>
        <taxon>Viridiplantae</taxon>
        <taxon>Streptophyta</taxon>
        <taxon>Embryophyta</taxon>
        <taxon>Tracheophyta</taxon>
        <taxon>Spermatophyta</taxon>
        <taxon>Magnoliopsida</taxon>
        <taxon>eudicotyledons</taxon>
        <taxon>Gunneridae</taxon>
        <taxon>Pentapetalae</taxon>
        <taxon>asterids</taxon>
        <taxon>lamiids</taxon>
        <taxon>Solanales</taxon>
        <taxon>Solanaceae</taxon>
        <taxon>Solanoideae</taxon>
        <taxon>Solaneae</taxon>
        <taxon>Solanum</taxon>
    </lineage>
</organism>
<dbReference type="InterPro" id="IPR004873">
    <property type="entry name" value="BURP_dom"/>
</dbReference>